<dbReference type="Pfam" id="PF08478">
    <property type="entry name" value="POTRA_1"/>
    <property type="match status" value="1"/>
</dbReference>
<dbReference type="EMBL" id="CYXY01000003">
    <property type="protein sequence ID" value="CUM79220.1"/>
    <property type="molecule type" value="Genomic_DNA"/>
</dbReference>
<evidence type="ECO:0000313" key="9">
    <source>
        <dbReference type="Proteomes" id="UP000095553"/>
    </source>
</evidence>
<organism evidence="8 9">
    <name type="scientific">Anaerostipes hadrus</name>
    <dbReference type="NCBI Taxonomy" id="649756"/>
    <lineage>
        <taxon>Bacteria</taxon>
        <taxon>Bacillati</taxon>
        <taxon>Bacillota</taxon>
        <taxon>Clostridia</taxon>
        <taxon>Lachnospirales</taxon>
        <taxon>Lachnospiraceae</taxon>
        <taxon>Anaerostipes</taxon>
    </lineage>
</organism>
<feature type="domain" description="POTRA" evidence="7">
    <location>
        <begin position="47"/>
        <end position="113"/>
    </location>
</feature>
<feature type="transmembrane region" description="Helical" evidence="6">
    <location>
        <begin position="26"/>
        <end position="43"/>
    </location>
</feature>
<protein>
    <recommendedName>
        <fullName evidence="7">POTRA domain-containing protein</fullName>
    </recommendedName>
</protein>
<dbReference type="Proteomes" id="UP000095553">
    <property type="component" value="Unassembled WGS sequence"/>
</dbReference>
<keyword evidence="5" id="KW-0131">Cell cycle</keyword>
<evidence type="ECO:0000313" key="8">
    <source>
        <dbReference type="EMBL" id="CUM79220.1"/>
    </source>
</evidence>
<dbReference type="InterPro" id="IPR013685">
    <property type="entry name" value="POTRA_FtsQ_type"/>
</dbReference>
<evidence type="ECO:0000256" key="4">
    <source>
        <dbReference type="ARBA" id="ARBA00022989"/>
    </source>
</evidence>
<evidence type="ECO:0000256" key="5">
    <source>
        <dbReference type="ARBA" id="ARBA00023306"/>
    </source>
</evidence>
<keyword evidence="2" id="KW-0132">Cell division</keyword>
<evidence type="ECO:0000259" key="7">
    <source>
        <dbReference type="Pfam" id="PF08478"/>
    </source>
</evidence>
<reference evidence="8 9" key="1">
    <citation type="submission" date="2015-09" db="EMBL/GenBank/DDBJ databases">
        <authorList>
            <consortium name="Pathogen Informatics"/>
        </authorList>
    </citation>
    <scope>NUCLEOTIDE SEQUENCE [LARGE SCALE GENOMIC DNA]</scope>
    <source>
        <strain evidence="8 9">2789STDY5834959</strain>
    </source>
</reference>
<name>A0A173RMK3_ANAHA</name>
<keyword evidence="6" id="KW-0472">Membrane</keyword>
<dbReference type="RefSeq" id="WP_055072360.1">
    <property type="nucleotide sequence ID" value="NZ_CYXY01000003.1"/>
</dbReference>
<evidence type="ECO:0000256" key="2">
    <source>
        <dbReference type="ARBA" id="ARBA00022618"/>
    </source>
</evidence>
<keyword evidence="3 6" id="KW-0812">Transmembrane</keyword>
<keyword evidence="1" id="KW-1003">Cell membrane</keyword>
<dbReference type="AlphaFoldDB" id="A0A173RMK3"/>
<accession>A0A173RMK3</accession>
<proteinExistence type="predicted"/>
<keyword evidence="4 6" id="KW-1133">Transmembrane helix</keyword>
<evidence type="ECO:0000256" key="1">
    <source>
        <dbReference type="ARBA" id="ARBA00022475"/>
    </source>
</evidence>
<gene>
    <name evidence="8" type="ORF">ERS852571_00596</name>
</gene>
<sequence>MEEKKVIRMDEHKNKNKVQKLSGKKILLGIVAVLILTVVIIAGTCKTKQIKISGLSYYTEAEVKKAVVENGYIDNSVAYFLKCKIASPDLLPFIDSIHVRINRPDTITVEVKEKKRAGCLLYNGKYVYFDKNGYALESYEKKYDDVPLVTGLKYDELVMQEKIPVKKEKVFSYLLELTTAIDKYNLPIDQIYIKEDGNALLISDKITVDLYNKKDIDIKISELAGMLKKVKGKSGTIDMKYFSEDHKIAVFQPKKS</sequence>
<evidence type="ECO:0000256" key="3">
    <source>
        <dbReference type="ARBA" id="ARBA00022692"/>
    </source>
</evidence>
<evidence type="ECO:0000256" key="6">
    <source>
        <dbReference type="SAM" id="Phobius"/>
    </source>
</evidence>